<dbReference type="SMART" id="SM00271">
    <property type="entry name" value="DnaJ"/>
    <property type="match status" value="1"/>
</dbReference>
<name>A0A9P4NXB3_9PEZI</name>
<dbReference type="GO" id="GO:0017183">
    <property type="term" value="P:protein histidyl modification to diphthamide"/>
    <property type="evidence" value="ECO:0007669"/>
    <property type="project" value="InterPro"/>
</dbReference>
<evidence type="ECO:0000256" key="6">
    <source>
        <dbReference type="ARBA" id="ARBA00021797"/>
    </source>
</evidence>
<dbReference type="SUPFAM" id="SSF46565">
    <property type="entry name" value="Chaperone J-domain"/>
    <property type="match status" value="1"/>
</dbReference>
<dbReference type="CDD" id="cd06257">
    <property type="entry name" value="DnaJ"/>
    <property type="match status" value="1"/>
</dbReference>
<comment type="caution">
    <text evidence="14">The sequence shown here is derived from an EMBL/GenBank/DDBJ whole genome shotgun (WGS) entry which is preliminary data.</text>
</comment>
<dbReference type="PRINTS" id="PR00625">
    <property type="entry name" value="JDOMAIN"/>
</dbReference>
<evidence type="ECO:0000256" key="4">
    <source>
        <dbReference type="ARBA" id="ARBA00005156"/>
    </source>
</evidence>
<feature type="domain" description="J" evidence="12">
    <location>
        <begin position="2"/>
        <end position="85"/>
    </location>
</feature>
<sequence>MDHYTILNLPVPFARHQHGIRTKSSSPEEVKQAYRAALLMHHPDKTKASPVSNITNKGKPSVDAIKTAYKILSDPELREEYDRELLLERISEGTENTKHISTDTRHGFRTGEELIDLDDMAYDDTSGSWFRACRCGESKGYTVTEAQLEGEERKNGREVVVGCCGCSLWLRVAFDVSEEQSDGEDT</sequence>
<feature type="domain" description="DPH-type MB" evidence="13">
    <location>
        <begin position="111"/>
        <end position="175"/>
    </location>
</feature>
<dbReference type="EMBL" id="MU007021">
    <property type="protein sequence ID" value="KAF2433322.1"/>
    <property type="molecule type" value="Genomic_DNA"/>
</dbReference>
<evidence type="ECO:0000313" key="14">
    <source>
        <dbReference type="EMBL" id="KAF2433322.1"/>
    </source>
</evidence>
<dbReference type="InterPro" id="IPR007872">
    <property type="entry name" value="DPH_MB_dom"/>
</dbReference>
<dbReference type="OrthoDB" id="445556at2759"/>
<dbReference type="GO" id="GO:0005737">
    <property type="term" value="C:cytoplasm"/>
    <property type="evidence" value="ECO:0007669"/>
    <property type="project" value="UniProtKB-SubCell"/>
</dbReference>
<dbReference type="GO" id="GO:0005634">
    <property type="term" value="C:nucleus"/>
    <property type="evidence" value="ECO:0007669"/>
    <property type="project" value="UniProtKB-SubCell"/>
</dbReference>
<dbReference type="InterPro" id="IPR044248">
    <property type="entry name" value="DPH3/4-like"/>
</dbReference>
<evidence type="ECO:0000256" key="2">
    <source>
        <dbReference type="ARBA" id="ARBA00004123"/>
    </source>
</evidence>
<keyword evidence="15" id="KW-1185">Reference proteome</keyword>
<dbReference type="Proteomes" id="UP000800235">
    <property type="component" value="Unassembled WGS sequence"/>
</dbReference>
<evidence type="ECO:0000256" key="7">
    <source>
        <dbReference type="ARBA" id="ARBA00022490"/>
    </source>
</evidence>
<evidence type="ECO:0000259" key="13">
    <source>
        <dbReference type="PROSITE" id="PS51074"/>
    </source>
</evidence>
<protein>
    <recommendedName>
        <fullName evidence="6">Diphthamide biosynthesis protein 4</fullName>
    </recommendedName>
</protein>
<dbReference type="InterPro" id="IPR036869">
    <property type="entry name" value="J_dom_sf"/>
</dbReference>
<dbReference type="PANTHER" id="PTHR21454">
    <property type="entry name" value="DPH3 HOMOLOG-RELATED"/>
    <property type="match status" value="1"/>
</dbReference>
<evidence type="ECO:0000313" key="15">
    <source>
        <dbReference type="Proteomes" id="UP000800235"/>
    </source>
</evidence>
<keyword evidence="7" id="KW-0963">Cytoplasm</keyword>
<keyword evidence="10" id="KW-0408">Iron</keyword>
<evidence type="ECO:0000256" key="9">
    <source>
        <dbReference type="ARBA" id="ARBA00022833"/>
    </source>
</evidence>
<keyword evidence="8" id="KW-0479">Metal-binding</keyword>
<evidence type="ECO:0000256" key="10">
    <source>
        <dbReference type="ARBA" id="ARBA00023004"/>
    </source>
</evidence>
<keyword evidence="11" id="KW-0539">Nucleus</keyword>
<dbReference type="Gene3D" id="3.10.660.10">
    <property type="entry name" value="DPH Zinc finger"/>
    <property type="match status" value="1"/>
</dbReference>
<comment type="subcellular location">
    <subcellularLocation>
        <location evidence="3">Cytoplasm</location>
    </subcellularLocation>
    <subcellularLocation>
        <location evidence="2">Nucleus</location>
    </subcellularLocation>
</comment>
<dbReference type="SUPFAM" id="SSF144217">
    <property type="entry name" value="CSL zinc finger"/>
    <property type="match status" value="1"/>
</dbReference>
<dbReference type="InterPro" id="IPR036671">
    <property type="entry name" value="DPH_MB_sf"/>
</dbReference>
<dbReference type="Pfam" id="PF05207">
    <property type="entry name" value="Zn_ribbon_CSL"/>
    <property type="match status" value="1"/>
</dbReference>
<dbReference type="PROSITE" id="PS51074">
    <property type="entry name" value="DPH_MB"/>
    <property type="match status" value="1"/>
</dbReference>
<keyword evidence="9" id="KW-0862">Zinc</keyword>
<comment type="pathway">
    <text evidence="4">Protein modification; peptidyl-diphthamide biosynthesis.</text>
</comment>
<evidence type="ECO:0000256" key="3">
    <source>
        <dbReference type="ARBA" id="ARBA00004496"/>
    </source>
</evidence>
<evidence type="ECO:0000256" key="11">
    <source>
        <dbReference type="ARBA" id="ARBA00023242"/>
    </source>
</evidence>
<comment type="function">
    <text evidence="1">Required for the first step of diphthamide biosynthesis, the transfer of 3-amino-3-carboxypropyl from S-adenosyl-L-methionine to a histidine residue. Diphthamide is a post-translational modification of histidine which occurs in elongation factor 2.</text>
</comment>
<organism evidence="14 15">
    <name type="scientific">Tothia fuscella</name>
    <dbReference type="NCBI Taxonomy" id="1048955"/>
    <lineage>
        <taxon>Eukaryota</taxon>
        <taxon>Fungi</taxon>
        <taxon>Dikarya</taxon>
        <taxon>Ascomycota</taxon>
        <taxon>Pezizomycotina</taxon>
        <taxon>Dothideomycetes</taxon>
        <taxon>Pleosporomycetidae</taxon>
        <taxon>Venturiales</taxon>
        <taxon>Cylindrosympodiaceae</taxon>
        <taxon>Tothia</taxon>
    </lineage>
</organism>
<evidence type="ECO:0000259" key="12">
    <source>
        <dbReference type="PROSITE" id="PS50076"/>
    </source>
</evidence>
<dbReference type="PROSITE" id="PS50076">
    <property type="entry name" value="DNAJ_2"/>
    <property type="match status" value="1"/>
</dbReference>
<dbReference type="Pfam" id="PF00226">
    <property type="entry name" value="DnaJ"/>
    <property type="match status" value="1"/>
</dbReference>
<accession>A0A9P4NXB3</accession>
<dbReference type="PANTHER" id="PTHR21454:SF46">
    <property type="entry name" value="DIPHTHAMIDE BIOSYNTHESIS PROTEIN 4"/>
    <property type="match status" value="1"/>
</dbReference>
<reference evidence="14" key="1">
    <citation type="journal article" date="2020" name="Stud. Mycol.">
        <title>101 Dothideomycetes genomes: a test case for predicting lifestyles and emergence of pathogens.</title>
        <authorList>
            <person name="Haridas S."/>
            <person name="Albert R."/>
            <person name="Binder M."/>
            <person name="Bloem J."/>
            <person name="Labutti K."/>
            <person name="Salamov A."/>
            <person name="Andreopoulos B."/>
            <person name="Baker S."/>
            <person name="Barry K."/>
            <person name="Bills G."/>
            <person name="Bluhm B."/>
            <person name="Cannon C."/>
            <person name="Castanera R."/>
            <person name="Culley D."/>
            <person name="Daum C."/>
            <person name="Ezra D."/>
            <person name="Gonzalez J."/>
            <person name="Henrissat B."/>
            <person name="Kuo A."/>
            <person name="Liang C."/>
            <person name="Lipzen A."/>
            <person name="Lutzoni F."/>
            <person name="Magnuson J."/>
            <person name="Mondo S."/>
            <person name="Nolan M."/>
            <person name="Ohm R."/>
            <person name="Pangilinan J."/>
            <person name="Park H.-J."/>
            <person name="Ramirez L."/>
            <person name="Alfaro M."/>
            <person name="Sun H."/>
            <person name="Tritt A."/>
            <person name="Yoshinaga Y."/>
            <person name="Zwiers L.-H."/>
            <person name="Turgeon B."/>
            <person name="Goodwin S."/>
            <person name="Spatafora J."/>
            <person name="Crous P."/>
            <person name="Grigoriev I."/>
        </authorList>
    </citation>
    <scope>NUCLEOTIDE SEQUENCE</scope>
    <source>
        <strain evidence="14">CBS 130266</strain>
    </source>
</reference>
<dbReference type="AlphaFoldDB" id="A0A9P4NXB3"/>
<evidence type="ECO:0000256" key="8">
    <source>
        <dbReference type="ARBA" id="ARBA00022723"/>
    </source>
</evidence>
<dbReference type="InterPro" id="IPR001623">
    <property type="entry name" value="DnaJ_domain"/>
</dbReference>
<evidence type="ECO:0000256" key="1">
    <source>
        <dbReference type="ARBA" id="ARBA00003474"/>
    </source>
</evidence>
<comment type="similarity">
    <text evidence="5">Belongs to the DPH4 family.</text>
</comment>
<evidence type="ECO:0000256" key="5">
    <source>
        <dbReference type="ARBA" id="ARBA00006169"/>
    </source>
</evidence>
<proteinExistence type="inferred from homology"/>
<dbReference type="Gene3D" id="1.10.287.110">
    <property type="entry name" value="DnaJ domain"/>
    <property type="match status" value="1"/>
</dbReference>
<gene>
    <name evidence="14" type="ORF">EJ08DRAFT_676857</name>
</gene>
<dbReference type="GO" id="GO:0046872">
    <property type="term" value="F:metal ion binding"/>
    <property type="evidence" value="ECO:0007669"/>
    <property type="project" value="UniProtKB-KW"/>
</dbReference>